<sequence length="212" mass="23529">MKQVIARRTLNSENHQKLDQRSLELQGIAMDEEYDVFVLGTGLKECILSGLLSVDGLEVLHMDRNDYYGGGSSSLNLTQGFYETLKYGLEDDTVDFIGHALALQIDDSYLDQPAMDFVQRTKLYAESLAHCQGGSPYIYPLYGLGELPQAFARLNAVYGGTYMLNKPQCKSYDATTHFETTVKDMIAMYYKITGKALNLSVDLSAASATAEE</sequence>
<dbReference type="InterPro" id="IPR018203">
    <property type="entry name" value="GDP_dissociation_inhibitor"/>
</dbReference>
<evidence type="ECO:0000256" key="1">
    <source>
        <dbReference type="ARBA" id="ARBA00005593"/>
    </source>
</evidence>
<accession>A0AAP0RZK7</accession>
<evidence type="ECO:0000313" key="3">
    <source>
        <dbReference type="Proteomes" id="UP001415857"/>
    </source>
</evidence>
<dbReference type="EMBL" id="JBBPBK010000004">
    <property type="protein sequence ID" value="KAK9287384.1"/>
    <property type="molecule type" value="Genomic_DNA"/>
</dbReference>
<organism evidence="2 3">
    <name type="scientific">Liquidambar formosana</name>
    <name type="common">Formosan gum</name>
    <dbReference type="NCBI Taxonomy" id="63359"/>
    <lineage>
        <taxon>Eukaryota</taxon>
        <taxon>Viridiplantae</taxon>
        <taxon>Streptophyta</taxon>
        <taxon>Embryophyta</taxon>
        <taxon>Tracheophyta</taxon>
        <taxon>Spermatophyta</taxon>
        <taxon>Magnoliopsida</taxon>
        <taxon>eudicotyledons</taxon>
        <taxon>Gunneridae</taxon>
        <taxon>Pentapetalae</taxon>
        <taxon>Saxifragales</taxon>
        <taxon>Altingiaceae</taxon>
        <taxon>Liquidambar</taxon>
    </lineage>
</organism>
<proteinExistence type="inferred from homology"/>
<dbReference type="Proteomes" id="UP001415857">
    <property type="component" value="Unassembled WGS sequence"/>
</dbReference>
<protein>
    <recommendedName>
        <fullName evidence="4">Rab GDP dissociation inhibitor</fullName>
    </recommendedName>
</protein>
<dbReference type="GO" id="GO:0005737">
    <property type="term" value="C:cytoplasm"/>
    <property type="evidence" value="ECO:0007669"/>
    <property type="project" value="TreeGrafter"/>
</dbReference>
<dbReference type="AlphaFoldDB" id="A0AAP0RZK7"/>
<name>A0AAP0RZK7_LIQFO</name>
<dbReference type="PRINTS" id="PR00891">
    <property type="entry name" value="RABGDIREP"/>
</dbReference>
<dbReference type="GO" id="GO:0016192">
    <property type="term" value="P:vesicle-mediated transport"/>
    <property type="evidence" value="ECO:0007669"/>
    <property type="project" value="TreeGrafter"/>
</dbReference>
<reference evidence="2 3" key="1">
    <citation type="journal article" date="2024" name="Plant J.">
        <title>Genome sequences and population genomics reveal climatic adaptation and genomic divergence between two closely related sweetgum species.</title>
        <authorList>
            <person name="Xu W.Q."/>
            <person name="Ren C.Q."/>
            <person name="Zhang X.Y."/>
            <person name="Comes H.P."/>
            <person name="Liu X.H."/>
            <person name="Li Y.G."/>
            <person name="Kettle C.J."/>
            <person name="Jalonen R."/>
            <person name="Gaisberger H."/>
            <person name="Ma Y.Z."/>
            <person name="Qiu Y.X."/>
        </authorList>
    </citation>
    <scope>NUCLEOTIDE SEQUENCE [LARGE SCALE GENOMIC DNA]</scope>
    <source>
        <strain evidence="2">Hangzhou</strain>
    </source>
</reference>
<evidence type="ECO:0008006" key="4">
    <source>
        <dbReference type="Google" id="ProtNLM"/>
    </source>
</evidence>
<evidence type="ECO:0000313" key="2">
    <source>
        <dbReference type="EMBL" id="KAK9287384.1"/>
    </source>
</evidence>
<comment type="caution">
    <text evidence="2">The sequence shown here is derived from an EMBL/GenBank/DDBJ whole genome shotgun (WGS) entry which is preliminary data.</text>
</comment>
<comment type="similarity">
    <text evidence="1">Belongs to the Rab GDI family.</text>
</comment>
<dbReference type="InterPro" id="IPR036188">
    <property type="entry name" value="FAD/NAD-bd_sf"/>
</dbReference>
<dbReference type="PANTHER" id="PTHR11787:SF10">
    <property type="entry name" value="GUANOSINE NUCLEOTIDE DIPHOSPHATE DISSOCIATION INHIBITOR"/>
    <property type="match status" value="1"/>
</dbReference>
<gene>
    <name evidence="2" type="ORF">L1049_015802</name>
</gene>
<dbReference type="GO" id="GO:0005093">
    <property type="term" value="F:Rab GDP-dissociation inhibitor activity"/>
    <property type="evidence" value="ECO:0007669"/>
    <property type="project" value="TreeGrafter"/>
</dbReference>
<dbReference type="Gene3D" id="3.50.50.60">
    <property type="entry name" value="FAD/NAD(P)-binding domain"/>
    <property type="match status" value="3"/>
</dbReference>
<dbReference type="SUPFAM" id="SSF51905">
    <property type="entry name" value="FAD/NAD(P)-binding domain"/>
    <property type="match status" value="2"/>
</dbReference>
<keyword evidence="3" id="KW-1185">Reference proteome</keyword>
<dbReference type="GO" id="GO:0007264">
    <property type="term" value="P:small GTPase-mediated signal transduction"/>
    <property type="evidence" value="ECO:0007669"/>
    <property type="project" value="InterPro"/>
</dbReference>
<dbReference type="PANTHER" id="PTHR11787">
    <property type="entry name" value="RAB GDP-DISSOCIATION INHIBITOR"/>
    <property type="match status" value="1"/>
</dbReference>
<dbReference type="Pfam" id="PF00996">
    <property type="entry name" value="GDI"/>
    <property type="match status" value="3"/>
</dbReference>